<dbReference type="KEGG" id="chu:CHU_0270"/>
<evidence type="ECO:0000259" key="1">
    <source>
        <dbReference type="PROSITE" id="PS50943"/>
    </source>
</evidence>
<dbReference type="OrthoDB" id="839492at2"/>
<gene>
    <name evidence="2" type="ordered locus">CHU_0270</name>
</gene>
<proteinExistence type="predicted"/>
<keyword evidence="3" id="KW-1185">Reference proteome</keyword>
<feature type="domain" description="HTH cro/C1-type" evidence="1">
    <location>
        <begin position="8"/>
        <end position="64"/>
    </location>
</feature>
<dbReference type="AlphaFoldDB" id="A0A6N4SMR5"/>
<organism evidence="2 3">
    <name type="scientific">Cytophaga hutchinsonii (strain ATCC 33406 / DSM 1761 / CIP 103989 / NBRC 15051 / NCIMB 9469 / D465)</name>
    <dbReference type="NCBI Taxonomy" id="269798"/>
    <lineage>
        <taxon>Bacteria</taxon>
        <taxon>Pseudomonadati</taxon>
        <taxon>Bacteroidota</taxon>
        <taxon>Cytophagia</taxon>
        <taxon>Cytophagales</taxon>
        <taxon>Cytophagaceae</taxon>
        <taxon>Cytophaga</taxon>
    </lineage>
</organism>
<dbReference type="RefSeq" id="WP_011583678.1">
    <property type="nucleotide sequence ID" value="NC_008255.1"/>
</dbReference>
<dbReference type="Pfam" id="PF12844">
    <property type="entry name" value="HTH_19"/>
    <property type="match status" value="1"/>
</dbReference>
<evidence type="ECO:0000313" key="2">
    <source>
        <dbReference type="EMBL" id="ABG57562.1"/>
    </source>
</evidence>
<dbReference type="InterPro" id="IPR001387">
    <property type="entry name" value="Cro/C1-type_HTH"/>
</dbReference>
<dbReference type="EMBL" id="CP000383">
    <property type="protein sequence ID" value="ABG57562.1"/>
    <property type="molecule type" value="Genomic_DNA"/>
</dbReference>
<accession>A0A6N4SMR5</accession>
<protein>
    <recommendedName>
        <fullName evidence="1">HTH cro/C1-type domain-containing protein</fullName>
    </recommendedName>
</protein>
<dbReference type="PROSITE" id="PS50943">
    <property type="entry name" value="HTH_CROC1"/>
    <property type="match status" value="1"/>
</dbReference>
<dbReference type="GO" id="GO:0003677">
    <property type="term" value="F:DNA binding"/>
    <property type="evidence" value="ECO:0007669"/>
    <property type="project" value="InterPro"/>
</dbReference>
<reference evidence="2 3" key="1">
    <citation type="journal article" date="2007" name="Appl. Environ. Microbiol.">
        <title>Genome sequence of the cellulolytic gliding bacterium Cytophaga hutchinsonii.</title>
        <authorList>
            <person name="Xie G."/>
            <person name="Bruce D.C."/>
            <person name="Challacombe J.F."/>
            <person name="Chertkov O."/>
            <person name="Detter J.C."/>
            <person name="Gilna P."/>
            <person name="Han C.S."/>
            <person name="Lucas S."/>
            <person name="Misra M."/>
            <person name="Myers G.L."/>
            <person name="Richardson P."/>
            <person name="Tapia R."/>
            <person name="Thayer N."/>
            <person name="Thompson L.S."/>
            <person name="Brettin T.S."/>
            <person name="Henrissat B."/>
            <person name="Wilson D.B."/>
            <person name="McBride M.J."/>
        </authorList>
    </citation>
    <scope>NUCLEOTIDE SEQUENCE [LARGE SCALE GENOMIC DNA]</scope>
    <source>
        <strain evidence="3">ATCC 33406 / DSM 1761 / CIP 103989 / NBRC 15051 / NCIMB 9469 / D465</strain>
    </source>
</reference>
<evidence type="ECO:0000313" key="3">
    <source>
        <dbReference type="Proteomes" id="UP000001822"/>
    </source>
</evidence>
<name>A0A6N4SMR5_CYTH3</name>
<dbReference type="CDD" id="cd00093">
    <property type="entry name" value="HTH_XRE"/>
    <property type="match status" value="1"/>
</dbReference>
<dbReference type="Gene3D" id="1.10.260.40">
    <property type="entry name" value="lambda repressor-like DNA-binding domains"/>
    <property type="match status" value="1"/>
</dbReference>
<dbReference type="SUPFAM" id="SSF47413">
    <property type="entry name" value="lambda repressor-like DNA-binding domains"/>
    <property type="match status" value="1"/>
</dbReference>
<dbReference type="Proteomes" id="UP000001822">
    <property type="component" value="Chromosome"/>
</dbReference>
<dbReference type="InterPro" id="IPR010982">
    <property type="entry name" value="Lambda_DNA-bd_dom_sf"/>
</dbReference>
<sequence>MKSVNERIKFLIEELNLNSRAFSLKLGVDPTIIHNIISGRMSMPSYVVLEKIVLTFDNVNAKWLLTGKGEKYTRAAESVSMVNDPLPVYEKSAKEISLENEIINLKGQIEAYKNVITSLSAKQ</sequence>